<dbReference type="InterPro" id="IPR036641">
    <property type="entry name" value="HPT_dom_sf"/>
</dbReference>
<accession>A0ABV1BGX0</accession>
<dbReference type="PROSITE" id="PS50894">
    <property type="entry name" value="HPT"/>
    <property type="match status" value="1"/>
</dbReference>
<dbReference type="Gene3D" id="1.20.120.160">
    <property type="entry name" value="HPT domain"/>
    <property type="match status" value="1"/>
</dbReference>
<gene>
    <name evidence="3" type="ORF">WMO28_10885</name>
</gene>
<sequence>MTIEECYNSIGSNYEEVLGRFAGNKMLVEKFARKFVDDPSYQMLTETLEKKDYEEAFRAAHTLKGVCANLGFTQLFKVSRDITEELRGGNPDESKLPELFEKITDEYKKTVDAINSVNE</sequence>
<evidence type="ECO:0000256" key="1">
    <source>
        <dbReference type="PROSITE-ProRule" id="PRU00110"/>
    </source>
</evidence>
<reference evidence="3 4" key="1">
    <citation type="submission" date="2024-03" db="EMBL/GenBank/DDBJ databases">
        <title>Human intestinal bacterial collection.</title>
        <authorList>
            <person name="Pauvert C."/>
            <person name="Hitch T.C.A."/>
            <person name="Clavel T."/>
        </authorList>
    </citation>
    <scope>NUCLEOTIDE SEQUENCE [LARGE SCALE GENOMIC DNA]</scope>
    <source>
        <strain evidence="3 4">CLA-JM-H16</strain>
    </source>
</reference>
<evidence type="ECO:0000313" key="3">
    <source>
        <dbReference type="EMBL" id="MEQ2371439.1"/>
    </source>
</evidence>
<evidence type="ECO:0000313" key="4">
    <source>
        <dbReference type="Proteomes" id="UP001473063"/>
    </source>
</evidence>
<proteinExistence type="predicted"/>
<comment type="caution">
    <text evidence="3">The sequence shown here is derived from an EMBL/GenBank/DDBJ whole genome shotgun (WGS) entry which is preliminary data.</text>
</comment>
<dbReference type="SUPFAM" id="SSF47226">
    <property type="entry name" value="Histidine-containing phosphotransfer domain, HPT domain"/>
    <property type="match status" value="1"/>
</dbReference>
<evidence type="ECO:0000259" key="2">
    <source>
        <dbReference type="PROSITE" id="PS50894"/>
    </source>
</evidence>
<name>A0ABV1BGX0_9FIRM</name>
<protein>
    <submittedName>
        <fullName evidence="3">Hpt domain-containing protein</fullName>
    </submittedName>
</protein>
<organism evidence="3 4">
    <name type="scientific">Blautia aquisgranensis</name>
    <dbReference type="NCBI Taxonomy" id="3133153"/>
    <lineage>
        <taxon>Bacteria</taxon>
        <taxon>Bacillati</taxon>
        <taxon>Bacillota</taxon>
        <taxon>Clostridia</taxon>
        <taxon>Lachnospirales</taxon>
        <taxon>Lachnospiraceae</taxon>
        <taxon>Blautia</taxon>
    </lineage>
</organism>
<dbReference type="Pfam" id="PF01627">
    <property type="entry name" value="Hpt"/>
    <property type="match status" value="1"/>
</dbReference>
<feature type="domain" description="HPt" evidence="2">
    <location>
        <begin position="24"/>
        <end position="119"/>
    </location>
</feature>
<dbReference type="CDD" id="cd00088">
    <property type="entry name" value="HPT"/>
    <property type="match status" value="1"/>
</dbReference>
<dbReference type="EMBL" id="JBBMEJ010000012">
    <property type="protein sequence ID" value="MEQ2371439.1"/>
    <property type="molecule type" value="Genomic_DNA"/>
</dbReference>
<keyword evidence="1" id="KW-0597">Phosphoprotein</keyword>
<dbReference type="InterPro" id="IPR008207">
    <property type="entry name" value="Sig_transdc_His_kin_Hpt_dom"/>
</dbReference>
<dbReference type="Proteomes" id="UP001473063">
    <property type="component" value="Unassembled WGS sequence"/>
</dbReference>
<dbReference type="RefSeq" id="WP_178644561.1">
    <property type="nucleotide sequence ID" value="NZ_JBBMEJ010000012.1"/>
</dbReference>
<feature type="modified residue" description="Phosphohistidine" evidence="1">
    <location>
        <position position="61"/>
    </location>
</feature>
<keyword evidence="4" id="KW-1185">Reference proteome</keyword>